<dbReference type="InterPro" id="IPR029132">
    <property type="entry name" value="CBAH/NAAA_C"/>
</dbReference>
<dbReference type="SUPFAM" id="SSF56235">
    <property type="entry name" value="N-terminal nucleophile aminohydrolases (Ntn hydrolases)"/>
    <property type="match status" value="1"/>
</dbReference>
<keyword evidence="3" id="KW-1133">Transmembrane helix</keyword>
<evidence type="ECO:0000256" key="2">
    <source>
        <dbReference type="ARBA" id="ARBA00022801"/>
    </source>
</evidence>
<evidence type="ECO:0000313" key="5">
    <source>
        <dbReference type="EMBL" id="KRM23421.1"/>
    </source>
</evidence>
<dbReference type="GO" id="GO:0016787">
    <property type="term" value="F:hydrolase activity"/>
    <property type="evidence" value="ECO:0007669"/>
    <property type="project" value="UniProtKB-KW"/>
</dbReference>
<protein>
    <recommendedName>
        <fullName evidence="4">Choloylglycine hydrolase/NAAA C-terminal domain-containing protein</fullName>
    </recommendedName>
</protein>
<gene>
    <name evidence="5" type="ORF">FC90_GL000377</name>
</gene>
<reference evidence="5 6" key="1">
    <citation type="journal article" date="2015" name="Genome Announc.">
        <title>Expanding the biotechnology potential of lactobacilli through comparative genomics of 213 strains and associated genera.</title>
        <authorList>
            <person name="Sun Z."/>
            <person name="Harris H.M."/>
            <person name="McCann A."/>
            <person name="Guo C."/>
            <person name="Argimon S."/>
            <person name="Zhang W."/>
            <person name="Yang X."/>
            <person name="Jeffery I.B."/>
            <person name="Cooney J.C."/>
            <person name="Kagawa T.F."/>
            <person name="Liu W."/>
            <person name="Song Y."/>
            <person name="Salvetti E."/>
            <person name="Wrobel A."/>
            <person name="Rasinkangas P."/>
            <person name="Parkhill J."/>
            <person name="Rea M.C."/>
            <person name="O'Sullivan O."/>
            <person name="Ritari J."/>
            <person name="Douillard F.P."/>
            <person name="Paul Ross R."/>
            <person name="Yang R."/>
            <person name="Briner A.E."/>
            <person name="Felis G.E."/>
            <person name="de Vos W.M."/>
            <person name="Barrangou R."/>
            <person name="Klaenhammer T.R."/>
            <person name="Caufield P.W."/>
            <person name="Cui Y."/>
            <person name="Zhang H."/>
            <person name="O'Toole P.W."/>
        </authorList>
    </citation>
    <scope>NUCLEOTIDE SEQUENCE [LARGE SCALE GENOMIC DNA]</scope>
    <source>
        <strain evidence="5 6">DSM 20719</strain>
    </source>
</reference>
<keyword evidence="2" id="KW-0378">Hydrolase</keyword>
<dbReference type="AlphaFoldDB" id="A0AA89L4Y3"/>
<name>A0AA89L4Y3_9LACO</name>
<accession>A0AA89L4Y3</accession>
<dbReference type="PANTHER" id="PTHR35527:SF2">
    <property type="entry name" value="HYDROLASE"/>
    <property type="match status" value="1"/>
</dbReference>
<feature type="transmembrane region" description="Helical" evidence="3">
    <location>
        <begin position="9"/>
        <end position="28"/>
    </location>
</feature>
<dbReference type="Gene3D" id="3.60.60.10">
    <property type="entry name" value="Penicillin V Acylase, Chain A"/>
    <property type="match status" value="1"/>
</dbReference>
<evidence type="ECO:0000313" key="6">
    <source>
        <dbReference type="Proteomes" id="UP000050823"/>
    </source>
</evidence>
<dbReference type="Proteomes" id="UP000050823">
    <property type="component" value="Unassembled WGS sequence"/>
</dbReference>
<keyword evidence="3" id="KW-0812">Transmembrane</keyword>
<comment type="similarity">
    <text evidence="1">Belongs to the peptidase C59 family.</text>
</comment>
<sequence length="351" mass="39510">MEDKQVKKILRVVGIIIVALVCIFLFTFRNELKTLTQIEKVNNYPFYKMDYAGDYGLDELLENGVSSDAELAQFATKKLLKGIPIKIKVPNLGCTTFNVETKAGDHLFARNFDLTKDPIMVVKTHPKNGYKSISMVNPGIIGVKDGNIAKLSKKVMLLVAPYIPLDGMNEKGVSIAVLRLPDKPTNQQTNKTDITTTIAIRMVLDRASSVNEAIKLLEKYDMHSSANTAYHFQIADKQGHSAVVEYVDNHLKILSSKKQPQVATNFYLSPGAQYMEGNGQDRYAKVKNRLKQKDNTLSTAQAMSLLQEVHMEKNAKNQMETQWSSVYNLDQKTMTLVIGHNLKNKYTYQLK</sequence>
<dbReference type="InterPro" id="IPR052193">
    <property type="entry name" value="Peptidase_C59"/>
</dbReference>
<dbReference type="EMBL" id="AYZB01000020">
    <property type="protein sequence ID" value="KRM23421.1"/>
    <property type="molecule type" value="Genomic_DNA"/>
</dbReference>
<evidence type="ECO:0000256" key="3">
    <source>
        <dbReference type="SAM" id="Phobius"/>
    </source>
</evidence>
<organism evidence="5 6">
    <name type="scientific">Latilactobacillus graminis DSM 20719</name>
    <dbReference type="NCBI Taxonomy" id="1423752"/>
    <lineage>
        <taxon>Bacteria</taxon>
        <taxon>Bacillati</taxon>
        <taxon>Bacillota</taxon>
        <taxon>Bacilli</taxon>
        <taxon>Lactobacillales</taxon>
        <taxon>Lactobacillaceae</taxon>
        <taxon>Latilactobacillus</taxon>
    </lineage>
</organism>
<keyword evidence="3" id="KW-0472">Membrane</keyword>
<comment type="caution">
    <text evidence="5">The sequence shown here is derived from an EMBL/GenBank/DDBJ whole genome shotgun (WGS) entry which is preliminary data.</text>
</comment>
<feature type="domain" description="Choloylglycine hydrolase/NAAA C-terminal" evidence="4">
    <location>
        <begin position="94"/>
        <end position="265"/>
    </location>
</feature>
<proteinExistence type="inferred from homology"/>
<dbReference type="PANTHER" id="PTHR35527">
    <property type="entry name" value="CHOLOYLGLYCINE HYDROLASE"/>
    <property type="match status" value="1"/>
</dbReference>
<evidence type="ECO:0000259" key="4">
    <source>
        <dbReference type="Pfam" id="PF02275"/>
    </source>
</evidence>
<dbReference type="Pfam" id="PF02275">
    <property type="entry name" value="CBAH"/>
    <property type="match status" value="1"/>
</dbReference>
<dbReference type="InterPro" id="IPR029055">
    <property type="entry name" value="Ntn_hydrolases_N"/>
</dbReference>
<evidence type="ECO:0000256" key="1">
    <source>
        <dbReference type="ARBA" id="ARBA00006625"/>
    </source>
</evidence>